<dbReference type="RefSeq" id="WP_076345043.1">
    <property type="nucleotide sequence ID" value="NZ_FTOO01000002.1"/>
</dbReference>
<evidence type="ECO:0000256" key="1">
    <source>
        <dbReference type="ARBA" id="ARBA00004651"/>
    </source>
</evidence>
<comment type="subcellular location">
    <subcellularLocation>
        <location evidence="1 7">Cell membrane</location>
        <topology evidence="1 7">Multi-pass membrane protein</topology>
    </subcellularLocation>
</comment>
<keyword evidence="2 7" id="KW-0813">Transport</keyword>
<evidence type="ECO:0000256" key="4">
    <source>
        <dbReference type="ARBA" id="ARBA00022692"/>
    </source>
</evidence>
<protein>
    <submittedName>
        <fullName evidence="9">Peptide/nickel transport system permease protein</fullName>
    </submittedName>
</protein>
<dbReference type="PANTHER" id="PTHR43386:SF1">
    <property type="entry name" value="D,D-DIPEPTIDE TRANSPORT SYSTEM PERMEASE PROTEIN DDPC-RELATED"/>
    <property type="match status" value="1"/>
</dbReference>
<dbReference type="GO" id="GO:0005886">
    <property type="term" value="C:plasma membrane"/>
    <property type="evidence" value="ECO:0007669"/>
    <property type="project" value="UniProtKB-SubCell"/>
</dbReference>
<dbReference type="STRING" id="252246.SAMN05421799_102191"/>
<evidence type="ECO:0000259" key="8">
    <source>
        <dbReference type="PROSITE" id="PS50928"/>
    </source>
</evidence>
<dbReference type="PANTHER" id="PTHR43386">
    <property type="entry name" value="OLIGOPEPTIDE TRANSPORT SYSTEM PERMEASE PROTEIN APPC"/>
    <property type="match status" value="1"/>
</dbReference>
<evidence type="ECO:0000256" key="7">
    <source>
        <dbReference type="RuleBase" id="RU363032"/>
    </source>
</evidence>
<evidence type="ECO:0000256" key="5">
    <source>
        <dbReference type="ARBA" id="ARBA00022989"/>
    </source>
</evidence>
<evidence type="ECO:0000313" key="10">
    <source>
        <dbReference type="Proteomes" id="UP000186156"/>
    </source>
</evidence>
<gene>
    <name evidence="9" type="ORF">SAMN05421799_102191</name>
</gene>
<organism evidence="9 10">
    <name type="scientific">Alicyclobacillus vulcanalis</name>
    <dbReference type="NCBI Taxonomy" id="252246"/>
    <lineage>
        <taxon>Bacteria</taxon>
        <taxon>Bacillati</taxon>
        <taxon>Bacillota</taxon>
        <taxon>Bacilli</taxon>
        <taxon>Bacillales</taxon>
        <taxon>Alicyclobacillaceae</taxon>
        <taxon>Alicyclobacillus</taxon>
    </lineage>
</organism>
<dbReference type="Gene3D" id="1.10.3720.10">
    <property type="entry name" value="MetI-like"/>
    <property type="match status" value="1"/>
</dbReference>
<keyword evidence="5 7" id="KW-1133">Transmembrane helix</keyword>
<evidence type="ECO:0000313" key="9">
    <source>
        <dbReference type="EMBL" id="SIS65161.1"/>
    </source>
</evidence>
<dbReference type="InterPro" id="IPR050366">
    <property type="entry name" value="BP-dependent_transpt_permease"/>
</dbReference>
<proteinExistence type="inferred from homology"/>
<keyword evidence="6 7" id="KW-0472">Membrane</keyword>
<dbReference type="Pfam" id="PF12911">
    <property type="entry name" value="OppC_N"/>
    <property type="match status" value="1"/>
</dbReference>
<dbReference type="CDD" id="cd06261">
    <property type="entry name" value="TM_PBP2"/>
    <property type="match status" value="1"/>
</dbReference>
<reference evidence="10" key="1">
    <citation type="submission" date="2017-01" db="EMBL/GenBank/DDBJ databases">
        <authorList>
            <person name="Varghese N."/>
            <person name="Submissions S."/>
        </authorList>
    </citation>
    <scope>NUCLEOTIDE SEQUENCE [LARGE SCALE GENOMIC DNA]</scope>
    <source>
        <strain evidence="10">DSM 16176</strain>
    </source>
</reference>
<dbReference type="InterPro" id="IPR035906">
    <property type="entry name" value="MetI-like_sf"/>
</dbReference>
<evidence type="ECO:0000256" key="2">
    <source>
        <dbReference type="ARBA" id="ARBA00022448"/>
    </source>
</evidence>
<accession>A0A1N7KUD5</accession>
<dbReference type="InterPro" id="IPR025966">
    <property type="entry name" value="OppC_N"/>
</dbReference>
<feature type="transmembrane region" description="Helical" evidence="7">
    <location>
        <begin position="33"/>
        <end position="56"/>
    </location>
</feature>
<dbReference type="GO" id="GO:0071916">
    <property type="term" value="F:dipeptide transmembrane transporter activity"/>
    <property type="evidence" value="ECO:0007669"/>
    <property type="project" value="TreeGrafter"/>
</dbReference>
<sequence>MTVAAMDVAQGRTKRASRRKNSAFHQFFRSPKALAGVILFGMFLVVAVFAPVIAPYNPTSTAFGMLQPPSHAHWFGTTSLGQDVFSQFIWGTRTTLIVGVGAGLLSTVIAILIGVTAGYVGGVVDSILNALCNIFLVMPGLALLIIIESYVHNTTPYMNGLIIALTGWAWGARVMRSMAMTISSRDYIAAARLSGMSTFRIILFEIVPNMTSVIASNVMYACLAAVLAESGLAYLGFENVASTSWGTMLYWATQNSALMSGAWWWFVPPGLGIALLGTSFALMNFGIDQVTNPRLRTSRKRREVERALRELRAQKGEVGADGRGAGTRPGN</sequence>
<dbReference type="OrthoDB" id="2514at2"/>
<evidence type="ECO:0000256" key="6">
    <source>
        <dbReference type="ARBA" id="ARBA00023136"/>
    </source>
</evidence>
<evidence type="ECO:0000256" key="3">
    <source>
        <dbReference type="ARBA" id="ARBA00022475"/>
    </source>
</evidence>
<feature type="transmembrane region" description="Helical" evidence="7">
    <location>
        <begin position="127"/>
        <end position="151"/>
    </location>
</feature>
<comment type="similarity">
    <text evidence="7">Belongs to the binding-protein-dependent transport system permease family.</text>
</comment>
<dbReference type="InterPro" id="IPR000515">
    <property type="entry name" value="MetI-like"/>
</dbReference>
<keyword evidence="3" id="KW-1003">Cell membrane</keyword>
<feature type="transmembrane region" description="Helical" evidence="7">
    <location>
        <begin position="96"/>
        <end position="120"/>
    </location>
</feature>
<dbReference type="Pfam" id="PF00528">
    <property type="entry name" value="BPD_transp_1"/>
    <property type="match status" value="1"/>
</dbReference>
<feature type="transmembrane region" description="Helical" evidence="7">
    <location>
        <begin position="157"/>
        <end position="175"/>
    </location>
</feature>
<feature type="transmembrane region" description="Helical" evidence="7">
    <location>
        <begin position="272"/>
        <end position="291"/>
    </location>
</feature>
<keyword evidence="10" id="KW-1185">Reference proteome</keyword>
<name>A0A1N7KUD5_9BACL</name>
<dbReference type="SUPFAM" id="SSF161098">
    <property type="entry name" value="MetI-like"/>
    <property type="match status" value="1"/>
</dbReference>
<feature type="domain" description="ABC transmembrane type-1" evidence="8">
    <location>
        <begin position="92"/>
        <end position="284"/>
    </location>
</feature>
<dbReference type="EMBL" id="FTOO01000002">
    <property type="protein sequence ID" value="SIS65161.1"/>
    <property type="molecule type" value="Genomic_DNA"/>
</dbReference>
<dbReference type="PROSITE" id="PS50928">
    <property type="entry name" value="ABC_TM1"/>
    <property type="match status" value="1"/>
</dbReference>
<dbReference type="AlphaFoldDB" id="A0A1N7KUD5"/>
<keyword evidence="4 7" id="KW-0812">Transmembrane</keyword>
<dbReference type="Proteomes" id="UP000186156">
    <property type="component" value="Unassembled WGS sequence"/>
</dbReference>